<accession>A0A2M6U7W8</accession>
<dbReference type="InterPro" id="IPR045465">
    <property type="entry name" value="Trans_reg_dom"/>
</dbReference>
<dbReference type="AlphaFoldDB" id="A0A2M6U7W8"/>
<evidence type="ECO:0000313" key="2">
    <source>
        <dbReference type="EMBL" id="PIT00682.1"/>
    </source>
</evidence>
<dbReference type="EMBL" id="LFJC01000003">
    <property type="protein sequence ID" value="PIT00682.1"/>
    <property type="molecule type" value="Genomic_DNA"/>
</dbReference>
<feature type="domain" description="Transcriptional regulator-like" evidence="1">
    <location>
        <begin position="5"/>
        <end position="63"/>
    </location>
</feature>
<evidence type="ECO:0000313" key="3">
    <source>
        <dbReference type="Proteomes" id="UP000228930"/>
    </source>
</evidence>
<dbReference type="RefSeq" id="WP_091890073.1">
    <property type="nucleotide sequence ID" value="NZ_LFJC01000003.1"/>
</dbReference>
<organism evidence="2 3">
    <name type="scientific">Bradyrhizobium nitroreducens</name>
    <dbReference type="NCBI Taxonomy" id="709803"/>
    <lineage>
        <taxon>Bacteria</taxon>
        <taxon>Pseudomonadati</taxon>
        <taxon>Pseudomonadota</taxon>
        <taxon>Alphaproteobacteria</taxon>
        <taxon>Hyphomicrobiales</taxon>
        <taxon>Nitrobacteraceae</taxon>
        <taxon>Bradyrhizobium</taxon>
    </lineage>
</organism>
<keyword evidence="3" id="KW-1185">Reference proteome</keyword>
<protein>
    <recommendedName>
        <fullName evidence="1">Transcriptional regulator-like domain-containing protein</fullName>
    </recommendedName>
</protein>
<evidence type="ECO:0000259" key="1">
    <source>
        <dbReference type="Pfam" id="PF20109"/>
    </source>
</evidence>
<sequence length="64" mass="7728">MPEFDWRSPDSFKSLENAEITHIAWEGLRMNVDYQRDYETMIANSPDGEVTEEFRRRWGICFRP</sequence>
<dbReference type="Proteomes" id="UP000228930">
    <property type="component" value="Unassembled WGS sequence"/>
</dbReference>
<dbReference type="Pfam" id="PF20109">
    <property type="entry name" value="Trans_reg_dom"/>
    <property type="match status" value="1"/>
</dbReference>
<gene>
    <name evidence="2" type="ORF">TSA1_07785</name>
</gene>
<name>A0A2M6U7W8_9BRAD</name>
<comment type="caution">
    <text evidence="2">The sequence shown here is derived from an EMBL/GenBank/DDBJ whole genome shotgun (WGS) entry which is preliminary data.</text>
</comment>
<reference evidence="2 3" key="1">
    <citation type="submission" date="2015-06" db="EMBL/GenBank/DDBJ databases">
        <title>Comparative genome analysis of nirS-carrying Bradyrhizobium sp. strains.</title>
        <authorList>
            <person name="Ishii S."/>
            <person name="Jang J."/>
            <person name="Nishizawa T."/>
            <person name="Senoo K."/>
        </authorList>
    </citation>
    <scope>NUCLEOTIDE SEQUENCE [LARGE SCALE GENOMIC DNA]</scope>
    <source>
        <strain evidence="2 3">TSA1</strain>
    </source>
</reference>
<proteinExistence type="predicted"/>